<dbReference type="EMBL" id="CP017298">
    <property type="protein sequence ID" value="AOS47906.1"/>
    <property type="molecule type" value="Genomic_DNA"/>
</dbReference>
<sequence length="274" mass="29095">MSADARRLVRRLADTGSPRGTVLIAHGYGEHSGRYLPLQEALVGAGYDIAFYDHTGHGTSGGPRGRVDAGALIRDHLAMRRLALAGARTPDLFLFGHSMGGVVTAASTLIDPERLRGTVLSAPAMRPLPPASASLARKAAPLARLLPSLVVRPPEPAGGESPLSRDPRVQQAFDADPLCYHGGVQLLTGVTMVIQGDEVLRHAHLARTPILVMHGSADRMADLAASRDFVAEAEAANPGLDIRLRVIDGAYHELLNEPEGPGLIRDIIAWLGEH</sequence>
<dbReference type="KEGG" id="phon:BH719_08730"/>
<accession>A0A1D8B457</accession>
<dbReference type="Gene3D" id="3.40.50.1820">
    <property type="entry name" value="alpha/beta hydrolase"/>
    <property type="match status" value="1"/>
</dbReference>
<evidence type="ECO:0000259" key="1">
    <source>
        <dbReference type="Pfam" id="PF12146"/>
    </source>
</evidence>
<reference evidence="2 3" key="1">
    <citation type="submission" date="2016-09" db="EMBL/GenBank/DDBJ databases">
        <title>Complete genome sequence of Actinomyces hongkongensis HKU8.</title>
        <authorList>
            <person name="Gao Y.-X."/>
            <person name="Zhou Y.-Y."/>
            <person name="Xie Y."/>
            <person name="Wang M."/>
            <person name="Wang S.-J."/>
            <person name="Shen S.-G."/>
        </authorList>
    </citation>
    <scope>NUCLEOTIDE SEQUENCE [LARGE SCALE GENOMIC DNA]</scope>
    <source>
        <strain evidence="2 3">HKU8</strain>
    </source>
</reference>
<dbReference type="InterPro" id="IPR051044">
    <property type="entry name" value="MAG_DAG_Lipase"/>
</dbReference>
<dbReference type="GO" id="GO:0003824">
    <property type="term" value="F:catalytic activity"/>
    <property type="evidence" value="ECO:0007669"/>
    <property type="project" value="UniProtKB-ARBA"/>
</dbReference>
<dbReference type="InterPro" id="IPR029058">
    <property type="entry name" value="AB_hydrolase_fold"/>
</dbReference>
<gene>
    <name evidence="2" type="ORF">BH719_08730</name>
</gene>
<name>A0A1D8B457_9ACTO</name>
<dbReference type="PANTHER" id="PTHR11614">
    <property type="entry name" value="PHOSPHOLIPASE-RELATED"/>
    <property type="match status" value="1"/>
</dbReference>
<dbReference type="InterPro" id="IPR022742">
    <property type="entry name" value="Hydrolase_4"/>
</dbReference>
<dbReference type="RefSeq" id="WP_009744477.1">
    <property type="nucleotide sequence ID" value="NZ_CP017298.1"/>
</dbReference>
<dbReference type="STRING" id="178339.BH719_08730"/>
<dbReference type="InterPro" id="IPR000073">
    <property type="entry name" value="AB_hydrolase_1"/>
</dbReference>
<protein>
    <submittedName>
        <fullName evidence="2">Lysophospholipase</fullName>
    </submittedName>
</protein>
<feature type="domain" description="Serine aminopeptidase S33" evidence="1">
    <location>
        <begin position="17"/>
        <end position="259"/>
    </location>
</feature>
<dbReference type="PRINTS" id="PR00111">
    <property type="entry name" value="ABHYDROLASE"/>
</dbReference>
<evidence type="ECO:0000313" key="3">
    <source>
        <dbReference type="Proteomes" id="UP000095214"/>
    </source>
</evidence>
<proteinExistence type="predicted"/>
<dbReference type="SUPFAM" id="SSF53474">
    <property type="entry name" value="alpha/beta-Hydrolases"/>
    <property type="match status" value="1"/>
</dbReference>
<dbReference type="OrthoDB" id="9806902at2"/>
<dbReference type="Proteomes" id="UP000095214">
    <property type="component" value="Chromosome"/>
</dbReference>
<organism evidence="2 3">
    <name type="scientific">Pauljensenia hongkongensis</name>
    <dbReference type="NCBI Taxonomy" id="178339"/>
    <lineage>
        <taxon>Bacteria</taxon>
        <taxon>Bacillati</taxon>
        <taxon>Actinomycetota</taxon>
        <taxon>Actinomycetes</taxon>
        <taxon>Actinomycetales</taxon>
        <taxon>Actinomycetaceae</taxon>
        <taxon>Pauljensenia</taxon>
    </lineage>
</organism>
<keyword evidence="3" id="KW-1185">Reference proteome</keyword>
<evidence type="ECO:0000313" key="2">
    <source>
        <dbReference type="EMBL" id="AOS47906.1"/>
    </source>
</evidence>
<dbReference type="Pfam" id="PF12146">
    <property type="entry name" value="Hydrolase_4"/>
    <property type="match status" value="1"/>
</dbReference>
<dbReference type="AlphaFoldDB" id="A0A1D8B457"/>